<name>A0A8B9RSF5_9AVES</name>
<protein>
    <submittedName>
        <fullName evidence="2">Uncharacterized protein</fullName>
    </submittedName>
</protein>
<evidence type="ECO:0000313" key="3">
    <source>
        <dbReference type="Proteomes" id="UP000694541"/>
    </source>
</evidence>
<reference evidence="2" key="1">
    <citation type="submission" date="2025-08" db="UniProtKB">
        <authorList>
            <consortium name="Ensembl"/>
        </authorList>
    </citation>
    <scope>IDENTIFICATION</scope>
</reference>
<keyword evidence="1" id="KW-0812">Transmembrane</keyword>
<feature type="transmembrane region" description="Helical" evidence="1">
    <location>
        <begin position="52"/>
        <end position="73"/>
    </location>
</feature>
<sequence>MKERVLWNMSYHNSTHDLLMDTLTVKSSFSQCSRWETFCNSTLQKERKVRFVVFYECILSFEGIFTRITYLSVLP</sequence>
<dbReference type="Ensembl" id="ENSANIT00000007360.1">
    <property type="protein sequence ID" value="ENSANIP00000007118.1"/>
    <property type="gene ID" value="ENSANIG00000004855.1"/>
</dbReference>
<keyword evidence="1" id="KW-1133">Transmembrane helix</keyword>
<evidence type="ECO:0000313" key="2">
    <source>
        <dbReference type="Ensembl" id="ENSANIP00000007118.1"/>
    </source>
</evidence>
<organism evidence="2 3">
    <name type="scientific">Accipiter nisus</name>
    <name type="common">Eurasian sparrowhawk</name>
    <dbReference type="NCBI Taxonomy" id="211598"/>
    <lineage>
        <taxon>Eukaryota</taxon>
        <taxon>Metazoa</taxon>
        <taxon>Chordata</taxon>
        <taxon>Craniata</taxon>
        <taxon>Vertebrata</taxon>
        <taxon>Euteleostomi</taxon>
        <taxon>Archelosauria</taxon>
        <taxon>Archosauria</taxon>
        <taxon>Dinosauria</taxon>
        <taxon>Saurischia</taxon>
        <taxon>Theropoda</taxon>
        <taxon>Coelurosauria</taxon>
        <taxon>Aves</taxon>
        <taxon>Neognathae</taxon>
        <taxon>Neoaves</taxon>
        <taxon>Telluraves</taxon>
        <taxon>Accipitrimorphae</taxon>
        <taxon>Accipitriformes</taxon>
        <taxon>Accipitridae</taxon>
        <taxon>Accipitrinae</taxon>
        <taxon>Accipiter</taxon>
    </lineage>
</organism>
<accession>A0A8B9RSF5</accession>
<dbReference type="AlphaFoldDB" id="A0A8B9RSF5"/>
<reference evidence="2" key="2">
    <citation type="submission" date="2025-09" db="UniProtKB">
        <authorList>
            <consortium name="Ensembl"/>
        </authorList>
    </citation>
    <scope>IDENTIFICATION</scope>
</reference>
<proteinExistence type="predicted"/>
<dbReference type="Proteomes" id="UP000694541">
    <property type="component" value="Unplaced"/>
</dbReference>
<keyword evidence="1" id="KW-0472">Membrane</keyword>
<keyword evidence="3" id="KW-1185">Reference proteome</keyword>
<evidence type="ECO:0000256" key="1">
    <source>
        <dbReference type="SAM" id="Phobius"/>
    </source>
</evidence>